<gene>
    <name evidence="1" type="ORF">B0T23DRAFT_373843</name>
</gene>
<dbReference type="EMBL" id="JAULSX010000002">
    <property type="protein sequence ID" value="KAK3497239.1"/>
    <property type="molecule type" value="Genomic_DNA"/>
</dbReference>
<dbReference type="RefSeq" id="XP_062695503.1">
    <property type="nucleotide sequence ID" value="XM_062836818.1"/>
</dbReference>
<sequence>MRCRCLWIVKQQVSMAQAALQVVGLSLPPVSRPQPLPWRFDMYSMDPNITFLSWLLPHLSMYRYPQGINGITTSHSPMVHMIVHMTAIAAELPRSGSRAALRLNWSVPTSVHSVERCICIRVKYHILMLVYFPPRNFQVANFVC</sequence>
<evidence type="ECO:0000313" key="1">
    <source>
        <dbReference type="EMBL" id="KAK3497239.1"/>
    </source>
</evidence>
<accession>A0AAJ0ICK3</accession>
<name>A0AAJ0ICK3_9PEZI</name>
<proteinExistence type="predicted"/>
<protein>
    <submittedName>
        <fullName evidence="1">Uncharacterized protein</fullName>
    </submittedName>
</protein>
<comment type="caution">
    <text evidence="1">The sequence shown here is derived from an EMBL/GenBank/DDBJ whole genome shotgun (WGS) entry which is preliminary data.</text>
</comment>
<dbReference type="Proteomes" id="UP001285908">
    <property type="component" value="Unassembled WGS sequence"/>
</dbReference>
<reference evidence="1 2" key="1">
    <citation type="journal article" date="2023" name="Mol. Phylogenet. Evol.">
        <title>Genome-scale phylogeny and comparative genomics of the fungal order Sordariales.</title>
        <authorList>
            <person name="Hensen N."/>
            <person name="Bonometti L."/>
            <person name="Westerberg I."/>
            <person name="Brannstrom I.O."/>
            <person name="Guillou S."/>
            <person name="Cros-Aarteil S."/>
            <person name="Calhoun S."/>
            <person name="Haridas S."/>
            <person name="Kuo A."/>
            <person name="Mondo S."/>
            <person name="Pangilinan J."/>
            <person name="Riley R."/>
            <person name="LaButti K."/>
            <person name="Andreopoulos B."/>
            <person name="Lipzen A."/>
            <person name="Chen C."/>
            <person name="Yan M."/>
            <person name="Daum C."/>
            <person name="Ng V."/>
            <person name="Clum A."/>
            <person name="Steindorff A."/>
            <person name="Ohm R.A."/>
            <person name="Martin F."/>
            <person name="Silar P."/>
            <person name="Natvig D.O."/>
            <person name="Lalanne C."/>
            <person name="Gautier V."/>
            <person name="Ament-Velasquez S.L."/>
            <person name="Kruys A."/>
            <person name="Hutchinson M.I."/>
            <person name="Powell A.J."/>
            <person name="Barry K."/>
            <person name="Miller A.N."/>
            <person name="Grigoriev I.V."/>
            <person name="Debuchy R."/>
            <person name="Gladieux P."/>
            <person name="Hiltunen Thoren M."/>
            <person name="Johannesson H."/>
        </authorList>
    </citation>
    <scope>NUCLEOTIDE SEQUENCE [LARGE SCALE GENOMIC DNA]</scope>
    <source>
        <strain evidence="1 2">FGSC 10403</strain>
    </source>
</reference>
<evidence type="ECO:0000313" key="2">
    <source>
        <dbReference type="Proteomes" id="UP001285908"/>
    </source>
</evidence>
<keyword evidence="2" id="KW-1185">Reference proteome</keyword>
<organism evidence="1 2">
    <name type="scientific">Neurospora hispaniola</name>
    <dbReference type="NCBI Taxonomy" id="588809"/>
    <lineage>
        <taxon>Eukaryota</taxon>
        <taxon>Fungi</taxon>
        <taxon>Dikarya</taxon>
        <taxon>Ascomycota</taxon>
        <taxon>Pezizomycotina</taxon>
        <taxon>Sordariomycetes</taxon>
        <taxon>Sordariomycetidae</taxon>
        <taxon>Sordariales</taxon>
        <taxon>Sordariaceae</taxon>
        <taxon>Neurospora</taxon>
    </lineage>
</organism>
<dbReference type="GeneID" id="87874440"/>
<dbReference type="AlphaFoldDB" id="A0AAJ0ICK3"/>